<evidence type="ECO:0000313" key="7">
    <source>
        <dbReference type="Proteomes" id="UP000019132"/>
    </source>
</evidence>
<keyword evidence="1" id="KW-0479">Metal-binding</keyword>
<sequence length="342" mass="38540">MSGANKGRRSLDTCRDEFTAVVENGKTKMRCNHCRMTISNHTATLKNHLARRHDNGGAMQSYDAPNASRAGDSADNYGKQEEGEEREERNEGEEPQQEASSAAEDQANGPTLGKKDLKKRPQRSSSAQGDDSSVERANQEQRQHDDDASVEEKGVEKKRKVDAVAPDAPVAPVTATTTKEAEKLLPLIDHHEFADMNREMHEHDEMREQIIKRSREILKSRLFQNCVSWQMGIRRCEMAHYQQLLKSMLKRNLLGIISPTIACCRVAICQIYKSQSILVASSISQFDFRNGPLRKKFDSVKYNLRKLENTLYELSLITKLGITVQSHSVDDEPQSRDGDAVV</sequence>
<evidence type="ECO:0000256" key="4">
    <source>
        <dbReference type="SAM" id="MobiDB-lite"/>
    </source>
</evidence>
<keyword evidence="3" id="KW-0862">Zinc</keyword>
<dbReference type="GO" id="GO:0008270">
    <property type="term" value="F:zinc ion binding"/>
    <property type="evidence" value="ECO:0007669"/>
    <property type="project" value="UniProtKB-KW"/>
</dbReference>
<feature type="compositionally biased region" description="Basic and acidic residues" evidence="4">
    <location>
        <begin position="133"/>
        <end position="162"/>
    </location>
</feature>
<dbReference type="InterPro" id="IPR016069">
    <property type="entry name" value="Translin_C"/>
</dbReference>
<evidence type="ECO:0000256" key="2">
    <source>
        <dbReference type="ARBA" id="ARBA00022771"/>
    </source>
</evidence>
<accession>K3X419</accession>
<dbReference type="InterPro" id="IPR003656">
    <property type="entry name" value="Znf_BED"/>
</dbReference>
<evidence type="ECO:0000313" key="6">
    <source>
        <dbReference type="EnsemblProtists" id="PYU1_T011968"/>
    </source>
</evidence>
<name>K3X419_GLOUD</name>
<organism evidence="6 7">
    <name type="scientific">Globisporangium ultimum (strain ATCC 200006 / CBS 805.95 / DAOM BR144)</name>
    <name type="common">Pythium ultimum</name>
    <dbReference type="NCBI Taxonomy" id="431595"/>
    <lineage>
        <taxon>Eukaryota</taxon>
        <taxon>Sar</taxon>
        <taxon>Stramenopiles</taxon>
        <taxon>Oomycota</taxon>
        <taxon>Peronosporomycetes</taxon>
        <taxon>Pythiales</taxon>
        <taxon>Pythiaceae</taxon>
        <taxon>Globisporangium</taxon>
    </lineage>
</organism>
<dbReference type="Proteomes" id="UP000019132">
    <property type="component" value="Unassembled WGS sequence"/>
</dbReference>
<dbReference type="VEuPathDB" id="FungiDB:PYU1_G011942"/>
<keyword evidence="2" id="KW-0863">Zinc-finger</keyword>
<dbReference type="EMBL" id="GL376621">
    <property type="status" value="NOT_ANNOTATED_CDS"/>
    <property type="molecule type" value="Genomic_DNA"/>
</dbReference>
<dbReference type="SUPFAM" id="SSF74784">
    <property type="entry name" value="Translin"/>
    <property type="match status" value="1"/>
</dbReference>
<evidence type="ECO:0000256" key="3">
    <source>
        <dbReference type="ARBA" id="ARBA00022833"/>
    </source>
</evidence>
<dbReference type="GO" id="GO:0043565">
    <property type="term" value="F:sequence-specific DNA binding"/>
    <property type="evidence" value="ECO:0007669"/>
    <property type="project" value="InterPro"/>
</dbReference>
<dbReference type="eggNOG" id="KOG3066">
    <property type="taxonomic scope" value="Eukaryota"/>
</dbReference>
<feature type="compositionally biased region" description="Basic and acidic residues" evidence="4">
    <location>
        <begin position="78"/>
        <end position="89"/>
    </location>
</feature>
<reference evidence="7" key="2">
    <citation type="submission" date="2010-04" db="EMBL/GenBank/DDBJ databases">
        <authorList>
            <person name="Buell R."/>
            <person name="Hamilton J."/>
            <person name="Hostetler J."/>
        </authorList>
    </citation>
    <scope>NUCLEOTIDE SEQUENCE [LARGE SCALE GENOMIC DNA]</scope>
    <source>
        <strain evidence="7">DAOM:BR144</strain>
    </source>
</reference>
<dbReference type="STRING" id="431595.K3X419"/>
<feature type="domain" description="BED-type" evidence="5">
    <location>
        <begin position="26"/>
        <end position="53"/>
    </location>
</feature>
<dbReference type="Gene3D" id="1.20.58.200">
    <property type="entry name" value="Translin, domain 2"/>
    <property type="match status" value="1"/>
</dbReference>
<dbReference type="HOGENOM" id="CLU_812569_0_0_1"/>
<dbReference type="AlphaFoldDB" id="K3X419"/>
<dbReference type="InterPro" id="IPR036081">
    <property type="entry name" value="Translin_sf"/>
</dbReference>
<reference evidence="6" key="3">
    <citation type="submission" date="2015-02" db="UniProtKB">
        <authorList>
            <consortium name="EnsemblProtists"/>
        </authorList>
    </citation>
    <scope>IDENTIFICATION</scope>
    <source>
        <strain evidence="6">DAOM BR144</strain>
    </source>
</reference>
<evidence type="ECO:0000259" key="5">
    <source>
        <dbReference type="Pfam" id="PF02892"/>
    </source>
</evidence>
<dbReference type="EnsemblProtists" id="PYU1_T011968">
    <property type="protein sequence ID" value="PYU1_T011968"/>
    <property type="gene ID" value="PYU1_G011942"/>
</dbReference>
<evidence type="ECO:0000256" key="1">
    <source>
        <dbReference type="ARBA" id="ARBA00022723"/>
    </source>
</evidence>
<dbReference type="InParanoid" id="K3X419"/>
<feature type="region of interest" description="Disordered" evidence="4">
    <location>
        <begin position="55"/>
        <end position="163"/>
    </location>
</feature>
<feature type="compositionally biased region" description="Low complexity" evidence="4">
    <location>
        <begin position="97"/>
        <end position="107"/>
    </location>
</feature>
<keyword evidence="7" id="KW-1185">Reference proteome</keyword>
<proteinExistence type="predicted"/>
<protein>
    <recommendedName>
        <fullName evidence="5">BED-type domain-containing protein</fullName>
    </recommendedName>
</protein>
<dbReference type="Pfam" id="PF02892">
    <property type="entry name" value="zf-BED"/>
    <property type="match status" value="1"/>
</dbReference>
<reference evidence="7" key="1">
    <citation type="journal article" date="2010" name="Genome Biol.">
        <title>Genome sequence of the necrotrophic plant pathogen Pythium ultimum reveals original pathogenicity mechanisms and effector repertoire.</title>
        <authorList>
            <person name="Levesque C.A."/>
            <person name="Brouwer H."/>
            <person name="Cano L."/>
            <person name="Hamilton J.P."/>
            <person name="Holt C."/>
            <person name="Huitema E."/>
            <person name="Raffaele S."/>
            <person name="Robideau G.P."/>
            <person name="Thines M."/>
            <person name="Win J."/>
            <person name="Zerillo M.M."/>
            <person name="Beakes G.W."/>
            <person name="Boore J.L."/>
            <person name="Busam D."/>
            <person name="Dumas B."/>
            <person name="Ferriera S."/>
            <person name="Fuerstenberg S.I."/>
            <person name="Gachon C.M."/>
            <person name="Gaulin E."/>
            <person name="Govers F."/>
            <person name="Grenville-Briggs L."/>
            <person name="Horner N."/>
            <person name="Hostetler J."/>
            <person name="Jiang R.H."/>
            <person name="Johnson J."/>
            <person name="Krajaejun T."/>
            <person name="Lin H."/>
            <person name="Meijer H.J."/>
            <person name="Moore B."/>
            <person name="Morris P."/>
            <person name="Phuntmart V."/>
            <person name="Puiu D."/>
            <person name="Shetty J."/>
            <person name="Stajich J.E."/>
            <person name="Tripathy S."/>
            <person name="Wawra S."/>
            <person name="van West P."/>
            <person name="Whitty B.R."/>
            <person name="Coutinho P.M."/>
            <person name="Henrissat B."/>
            <person name="Martin F."/>
            <person name="Thomas P.D."/>
            <person name="Tyler B.M."/>
            <person name="De Vries R.P."/>
            <person name="Kamoun S."/>
            <person name="Yandell M."/>
            <person name="Tisserat N."/>
            <person name="Buell C.R."/>
        </authorList>
    </citation>
    <scope>NUCLEOTIDE SEQUENCE</scope>
    <source>
        <strain evidence="7">DAOM:BR144</strain>
    </source>
</reference>